<name>A0A433MVP7_9BURK</name>
<accession>A0A433MVP7</accession>
<proteinExistence type="predicted"/>
<reference evidence="1 2" key="1">
    <citation type="submission" date="2018-12" db="EMBL/GenBank/DDBJ databases">
        <title>The genome sequences of Variovorax guangxiensis DSM 27352.</title>
        <authorList>
            <person name="Gao J."/>
            <person name="Sun J."/>
        </authorList>
    </citation>
    <scope>NUCLEOTIDE SEQUENCE [LARGE SCALE GENOMIC DNA]</scope>
    <source>
        <strain evidence="1 2">DSM 27352</strain>
    </source>
</reference>
<organism evidence="1 2">
    <name type="scientific">Variovorax guangxiensis</name>
    <dbReference type="NCBI Taxonomy" id="1775474"/>
    <lineage>
        <taxon>Bacteria</taxon>
        <taxon>Pseudomonadati</taxon>
        <taxon>Pseudomonadota</taxon>
        <taxon>Betaproteobacteria</taxon>
        <taxon>Burkholderiales</taxon>
        <taxon>Comamonadaceae</taxon>
        <taxon>Variovorax</taxon>
    </lineage>
</organism>
<dbReference type="OrthoDB" id="9789818at2"/>
<protein>
    <submittedName>
        <fullName evidence="1">Plasmid mobilization relaxosome protein MobC</fullName>
    </submittedName>
</protein>
<evidence type="ECO:0000313" key="2">
    <source>
        <dbReference type="Proteomes" id="UP000281118"/>
    </source>
</evidence>
<dbReference type="AlphaFoldDB" id="A0A433MVP7"/>
<dbReference type="Proteomes" id="UP000281118">
    <property type="component" value="Unassembled WGS sequence"/>
</dbReference>
<sequence length="199" mass="22159">MPLALRYACASCFRGIVGMVEARKRPTQIVVDLLHLRKPWDDWCRARSTTPSDAFRQIVAKLTGQGEQLTPHAVVVDEPEKPTVKKKISLTPSEWEAIEKQALTDGFSPARWIVATIRARLTTTPQLGQTDIEALTQSNLLLLAMGRNLNQIAKALNAAPETRAAYKVHVIEEARALIAEHTTQVSKAMAANSKRWRIE</sequence>
<evidence type="ECO:0000313" key="1">
    <source>
        <dbReference type="EMBL" id="RUR71864.1"/>
    </source>
</evidence>
<dbReference type="EMBL" id="RXFT01000026">
    <property type="protein sequence ID" value="RUR71864.1"/>
    <property type="molecule type" value="Genomic_DNA"/>
</dbReference>
<comment type="caution">
    <text evidence="1">The sequence shown here is derived from an EMBL/GenBank/DDBJ whole genome shotgun (WGS) entry which is preliminary data.</text>
</comment>
<gene>
    <name evidence="1" type="primary">mobC</name>
    <name evidence="1" type="ORF">EJP67_32940</name>
</gene>